<evidence type="ECO:0000256" key="1">
    <source>
        <dbReference type="SAM" id="SignalP"/>
    </source>
</evidence>
<dbReference type="KEGG" id="hba:Hbal_2284"/>
<dbReference type="RefSeq" id="WP_015828114.1">
    <property type="nucleotide sequence ID" value="NC_012982.1"/>
</dbReference>
<keyword evidence="3" id="KW-1185">Reference proteome</keyword>
<evidence type="ECO:0000313" key="2">
    <source>
        <dbReference type="EMBL" id="ACT59964.1"/>
    </source>
</evidence>
<organism evidence="2 3">
    <name type="scientific">Hirschia baltica (strain ATCC 49814 / DSM 5838 / IFAM 1418)</name>
    <dbReference type="NCBI Taxonomy" id="582402"/>
    <lineage>
        <taxon>Bacteria</taxon>
        <taxon>Pseudomonadati</taxon>
        <taxon>Pseudomonadota</taxon>
        <taxon>Alphaproteobacteria</taxon>
        <taxon>Hyphomonadales</taxon>
        <taxon>Hyphomonadaceae</taxon>
        <taxon>Hirschia</taxon>
    </lineage>
</organism>
<reference evidence="3" key="1">
    <citation type="journal article" date="2011" name="J. Bacteriol.">
        <title>Genome sequences of eight morphologically diverse alphaproteobacteria.</title>
        <authorList>
            <consortium name="US DOE Joint Genome Institute"/>
            <person name="Brown P.J."/>
            <person name="Kysela D.T."/>
            <person name="Buechlein A."/>
            <person name="Hemmerich C."/>
            <person name="Brun Y.V."/>
        </authorList>
    </citation>
    <scope>NUCLEOTIDE SEQUENCE [LARGE SCALE GENOMIC DNA]</scope>
    <source>
        <strain evidence="3">ATCC 49814 / DSM 5838 / IFAM 1418</strain>
    </source>
</reference>
<dbReference type="AlphaFoldDB" id="C6XMQ0"/>
<dbReference type="HOGENOM" id="CLU_2154889_0_0_5"/>
<dbReference type="Proteomes" id="UP000002745">
    <property type="component" value="Chromosome"/>
</dbReference>
<protein>
    <submittedName>
        <fullName evidence="2">Uncharacterized protein</fullName>
    </submittedName>
</protein>
<feature type="signal peptide" evidence="1">
    <location>
        <begin position="1"/>
        <end position="23"/>
    </location>
</feature>
<sequence length="111" mass="12098">MSLKSIKSLIVASAISMAFTAPAIADTAINIVVNTPTAMTSSPVKIKNSHRHVVSQGQHTHVKKMVIIPAQAIIVTKVVPQKTSIKKEVIRDNKPVTYSPKEYTHLAVHQH</sequence>
<evidence type="ECO:0000313" key="3">
    <source>
        <dbReference type="Proteomes" id="UP000002745"/>
    </source>
</evidence>
<keyword evidence="1" id="KW-0732">Signal</keyword>
<name>C6XMQ0_HIRBI</name>
<gene>
    <name evidence="2" type="ordered locus">Hbal_2284</name>
</gene>
<accession>C6XMQ0</accession>
<feature type="chain" id="PRO_5002972949" evidence="1">
    <location>
        <begin position="24"/>
        <end position="111"/>
    </location>
</feature>
<proteinExistence type="predicted"/>
<dbReference type="EMBL" id="CP001678">
    <property type="protein sequence ID" value="ACT59964.1"/>
    <property type="molecule type" value="Genomic_DNA"/>
</dbReference>